<dbReference type="PANTHER" id="PTHR30193:SF37">
    <property type="entry name" value="INNER MEMBRANE ABC TRANSPORTER PERMEASE PROTEIN YCJO"/>
    <property type="match status" value="1"/>
</dbReference>
<dbReference type="Pfam" id="PF00528">
    <property type="entry name" value="BPD_transp_1"/>
    <property type="match status" value="1"/>
</dbReference>
<feature type="domain" description="ABC transmembrane type-1" evidence="8">
    <location>
        <begin position="68"/>
        <end position="282"/>
    </location>
</feature>
<evidence type="ECO:0000256" key="7">
    <source>
        <dbReference type="RuleBase" id="RU363032"/>
    </source>
</evidence>
<dbReference type="PANTHER" id="PTHR30193">
    <property type="entry name" value="ABC TRANSPORTER PERMEASE PROTEIN"/>
    <property type="match status" value="1"/>
</dbReference>
<feature type="transmembrane region" description="Helical" evidence="7">
    <location>
        <begin position="105"/>
        <end position="128"/>
    </location>
</feature>
<reference evidence="9 10" key="1">
    <citation type="submission" date="2018-06" db="EMBL/GenBank/DDBJ databases">
        <title>Paenibacillus montanisoli sp. nov., isolated from mountain area soil.</title>
        <authorList>
            <person name="Wu M."/>
        </authorList>
    </citation>
    <scope>NUCLEOTIDE SEQUENCE [LARGE SCALE GENOMIC DNA]</scope>
    <source>
        <strain evidence="9 10">RA17</strain>
    </source>
</reference>
<name>A0A328U976_9BACL</name>
<evidence type="ECO:0000313" key="10">
    <source>
        <dbReference type="Proteomes" id="UP000249260"/>
    </source>
</evidence>
<comment type="caution">
    <text evidence="9">The sequence shown here is derived from an EMBL/GenBank/DDBJ whole genome shotgun (WGS) entry which is preliminary data.</text>
</comment>
<feature type="transmembrane region" description="Helical" evidence="7">
    <location>
        <begin position="213"/>
        <end position="235"/>
    </location>
</feature>
<dbReference type="OrthoDB" id="152280at2"/>
<dbReference type="GO" id="GO:0055085">
    <property type="term" value="P:transmembrane transport"/>
    <property type="evidence" value="ECO:0007669"/>
    <property type="project" value="InterPro"/>
</dbReference>
<evidence type="ECO:0000259" key="8">
    <source>
        <dbReference type="PROSITE" id="PS50928"/>
    </source>
</evidence>
<dbReference type="Proteomes" id="UP000249260">
    <property type="component" value="Unassembled WGS sequence"/>
</dbReference>
<feature type="transmembrane region" description="Helical" evidence="7">
    <location>
        <begin position="261"/>
        <end position="282"/>
    </location>
</feature>
<evidence type="ECO:0000256" key="6">
    <source>
        <dbReference type="ARBA" id="ARBA00023136"/>
    </source>
</evidence>
<keyword evidence="2 7" id="KW-0813">Transport</keyword>
<dbReference type="InterPro" id="IPR051393">
    <property type="entry name" value="ABC_transporter_permease"/>
</dbReference>
<dbReference type="CDD" id="cd06261">
    <property type="entry name" value="TM_PBP2"/>
    <property type="match status" value="1"/>
</dbReference>
<keyword evidence="6 7" id="KW-0472">Membrane</keyword>
<gene>
    <name evidence="9" type="ORF">DL346_03015</name>
</gene>
<evidence type="ECO:0000256" key="5">
    <source>
        <dbReference type="ARBA" id="ARBA00022989"/>
    </source>
</evidence>
<evidence type="ECO:0000256" key="1">
    <source>
        <dbReference type="ARBA" id="ARBA00004651"/>
    </source>
</evidence>
<keyword evidence="4 7" id="KW-0812">Transmembrane</keyword>
<evidence type="ECO:0000256" key="2">
    <source>
        <dbReference type="ARBA" id="ARBA00022448"/>
    </source>
</evidence>
<evidence type="ECO:0000256" key="4">
    <source>
        <dbReference type="ARBA" id="ARBA00022692"/>
    </source>
</evidence>
<dbReference type="Gene3D" id="1.10.3720.10">
    <property type="entry name" value="MetI-like"/>
    <property type="match status" value="1"/>
</dbReference>
<keyword evidence="10" id="KW-1185">Reference proteome</keyword>
<sequence length="293" mass="32961">MNKALRNPYTYLAFIVPTLVLYCLFFIYPVIVSFIYGFYQWDGISEKVFIGIDNFKRLIHDDVFLKSLGNNFYFMAFSLLVNIPLVFLIAIMVSKARRLRGFYKSAVFVPVVISTATVAILFGVLYNYESGMINQVLRMIGGESWAKEWLSDPHLAMLSILIANAWQNIGFFIVLCLAAILNIPKEIGEAAKIDGVNAWNETWKITLPLVRPVLFVMLLLTVSGTLKVLDIVQIMTNGGPFQSTEVMSTYALKIGFRSLELGYGSAIGVAMFILILIMTGILQRVSKSEEVQY</sequence>
<dbReference type="GO" id="GO:0005886">
    <property type="term" value="C:plasma membrane"/>
    <property type="evidence" value="ECO:0007669"/>
    <property type="project" value="UniProtKB-SubCell"/>
</dbReference>
<dbReference type="InterPro" id="IPR035906">
    <property type="entry name" value="MetI-like_sf"/>
</dbReference>
<comment type="similarity">
    <text evidence="7">Belongs to the binding-protein-dependent transport system permease family.</text>
</comment>
<dbReference type="EMBL" id="QLUW01000001">
    <property type="protein sequence ID" value="RAP77465.1"/>
    <property type="molecule type" value="Genomic_DNA"/>
</dbReference>
<accession>A0A328U976</accession>
<protein>
    <submittedName>
        <fullName evidence="9">Sugar ABC transporter permease</fullName>
    </submittedName>
</protein>
<keyword evidence="3" id="KW-1003">Cell membrane</keyword>
<feature type="transmembrane region" description="Helical" evidence="7">
    <location>
        <begin position="72"/>
        <end position="93"/>
    </location>
</feature>
<dbReference type="SUPFAM" id="SSF161098">
    <property type="entry name" value="MetI-like"/>
    <property type="match status" value="1"/>
</dbReference>
<dbReference type="AlphaFoldDB" id="A0A328U976"/>
<dbReference type="InterPro" id="IPR000515">
    <property type="entry name" value="MetI-like"/>
</dbReference>
<dbReference type="PROSITE" id="PS50928">
    <property type="entry name" value="ABC_TM1"/>
    <property type="match status" value="1"/>
</dbReference>
<organism evidence="9 10">
    <name type="scientific">Paenibacillus montanisoli</name>
    <dbReference type="NCBI Taxonomy" id="2081970"/>
    <lineage>
        <taxon>Bacteria</taxon>
        <taxon>Bacillati</taxon>
        <taxon>Bacillota</taxon>
        <taxon>Bacilli</taxon>
        <taxon>Bacillales</taxon>
        <taxon>Paenibacillaceae</taxon>
        <taxon>Paenibacillus</taxon>
    </lineage>
</organism>
<proteinExistence type="inferred from homology"/>
<feature type="transmembrane region" description="Helical" evidence="7">
    <location>
        <begin position="155"/>
        <end position="183"/>
    </location>
</feature>
<comment type="subcellular location">
    <subcellularLocation>
        <location evidence="1 7">Cell membrane</location>
        <topology evidence="1 7">Multi-pass membrane protein</topology>
    </subcellularLocation>
</comment>
<keyword evidence="5 7" id="KW-1133">Transmembrane helix</keyword>
<dbReference type="RefSeq" id="WP_112880588.1">
    <property type="nucleotide sequence ID" value="NZ_QLUW01000001.1"/>
</dbReference>
<evidence type="ECO:0000256" key="3">
    <source>
        <dbReference type="ARBA" id="ARBA00022475"/>
    </source>
</evidence>
<evidence type="ECO:0000313" key="9">
    <source>
        <dbReference type="EMBL" id="RAP77465.1"/>
    </source>
</evidence>
<feature type="transmembrane region" description="Helical" evidence="7">
    <location>
        <begin position="12"/>
        <end position="39"/>
    </location>
</feature>